<feature type="compositionally biased region" description="Basic and acidic residues" evidence="1">
    <location>
        <begin position="1"/>
        <end position="28"/>
    </location>
</feature>
<evidence type="ECO:0008006" key="5">
    <source>
        <dbReference type="Google" id="ProtNLM"/>
    </source>
</evidence>
<feature type="region of interest" description="Disordered" evidence="1">
    <location>
        <begin position="790"/>
        <end position="871"/>
    </location>
</feature>
<feature type="compositionally biased region" description="Polar residues" evidence="1">
    <location>
        <begin position="335"/>
        <end position="348"/>
    </location>
</feature>
<feature type="region of interest" description="Disordered" evidence="1">
    <location>
        <begin position="263"/>
        <end position="386"/>
    </location>
</feature>
<feature type="compositionally biased region" description="Low complexity" evidence="1">
    <location>
        <begin position="359"/>
        <end position="371"/>
    </location>
</feature>
<dbReference type="InterPro" id="IPR011992">
    <property type="entry name" value="EF-hand-dom_pair"/>
</dbReference>
<accession>A0A814MAK9</accession>
<feature type="region of interest" description="Disordered" evidence="1">
    <location>
        <begin position="434"/>
        <end position="454"/>
    </location>
</feature>
<feature type="compositionally biased region" description="Low complexity" evidence="1">
    <location>
        <begin position="806"/>
        <end position="823"/>
    </location>
</feature>
<dbReference type="EMBL" id="CAJOBC010004844">
    <property type="protein sequence ID" value="CAF3842769.1"/>
    <property type="molecule type" value="Genomic_DNA"/>
</dbReference>
<feature type="compositionally biased region" description="Basic and acidic residues" evidence="1">
    <location>
        <begin position="269"/>
        <end position="285"/>
    </location>
</feature>
<organism evidence="2 4">
    <name type="scientific">Didymodactylos carnosus</name>
    <dbReference type="NCBI Taxonomy" id="1234261"/>
    <lineage>
        <taxon>Eukaryota</taxon>
        <taxon>Metazoa</taxon>
        <taxon>Spiralia</taxon>
        <taxon>Gnathifera</taxon>
        <taxon>Rotifera</taxon>
        <taxon>Eurotatoria</taxon>
        <taxon>Bdelloidea</taxon>
        <taxon>Philodinida</taxon>
        <taxon>Philodinidae</taxon>
        <taxon>Didymodactylos</taxon>
    </lineage>
</organism>
<dbReference type="SUPFAM" id="SSF47473">
    <property type="entry name" value="EF-hand"/>
    <property type="match status" value="1"/>
</dbReference>
<feature type="compositionally biased region" description="Basic and acidic residues" evidence="1">
    <location>
        <begin position="708"/>
        <end position="722"/>
    </location>
</feature>
<evidence type="ECO:0000313" key="4">
    <source>
        <dbReference type="Proteomes" id="UP000663829"/>
    </source>
</evidence>
<protein>
    <recommendedName>
        <fullName evidence="5">EF-hand domain-containing protein</fullName>
    </recommendedName>
</protein>
<sequence>MLYKQDTNHKDKKPSKNEDGQNEEKQQDNKLLSSLDEEKRRSQQQQQKLPQLKQNNGIDGDDFKIREGDQQYLTNFQRQKANYFFEVNLDIENKKYLTWEDVEFYLLYHLTIANKEGVGNLEQDLSRKTRELWAFIHNTYPNADQQVLTLSQFLDTWGALSEYIVKYNQVPKSFEEWFKLGFDLYDFDGRNEIPPVSFQKLYKKMNLDLRYAMFAHKFLTESGAKPLDFERILGTIKALITSSDDEHYSHFLLPGFFKQIKSPNAQKNKKSDNIETKNGDEKISKDSSVQPGSERKSSKKHQQQNGQSSLRGQQNAPFFINPMFGRPAGFMPQGFRSQHQYDSVTSPTLQKQQSRKESQQQIQGQEILPQRSPQKDNGASFPDIGNYQILTPISSEPIADDDEYIRTVLRELNIDISEVEIIDGNNQRRILSDKNNEINEQGPYRQPSNVYPNLRQIPPIQQQRRHDYPSNGKHQEQSQLLTDGLAAIIQAHEHPDQKHTQQKVQQHSSQQQALSKPRTFFSQQRPQQPPSTPYSQPPFSYLSQGQQRPHQFQPQQRVPLEPTKPFAEQQRSTGIRQVYPPFEHQQRPSRSENISQNQYQINIPQLFPRQRQESNQYLGEQRSGLFTNKKEQKTKTEDTSPNRHDRSNNSSNHWPQSTSTNRKDQHPPTVKSPQQQENDKSSPTASINLSTEDVTNTNQQQTPSASAKKADDNKKPNELITPKEEDECISKILRQVTPFVEKLVRDEVRKTITKGNRGGASTDSDDDEEMIMASDGAFFDANPFQFLFGGGGPFMHPRNGGRGMFPSQGQDQNSQPPQKQQQQSRRRPTDPFQSNPKEFLREENFSNDQPFQGGPQNDEEPTLKNTDRYDISDPMFYTGDSFGMGPSPFMHPVFMSMMGAPMFSGPGMGVNGNSSGVRPQGPRMGSGPMEEGYILIMGNEGDHDNPGRGRRPPPSAQ</sequence>
<feature type="region of interest" description="Disordered" evidence="1">
    <location>
        <begin position="494"/>
        <end position="596"/>
    </location>
</feature>
<feature type="compositionally biased region" description="Basic and acidic residues" evidence="1">
    <location>
        <begin position="861"/>
        <end position="871"/>
    </location>
</feature>
<evidence type="ECO:0000313" key="3">
    <source>
        <dbReference type="EMBL" id="CAF3842769.1"/>
    </source>
</evidence>
<feature type="compositionally biased region" description="Polar residues" evidence="1">
    <location>
        <begin position="671"/>
        <end position="702"/>
    </location>
</feature>
<feature type="compositionally biased region" description="Basic and acidic residues" evidence="1">
    <location>
        <begin position="628"/>
        <end position="647"/>
    </location>
</feature>
<dbReference type="Proteomes" id="UP000663829">
    <property type="component" value="Unassembled WGS sequence"/>
</dbReference>
<feature type="region of interest" description="Disordered" evidence="1">
    <location>
        <begin position="937"/>
        <end position="957"/>
    </location>
</feature>
<reference evidence="2" key="1">
    <citation type="submission" date="2021-02" db="EMBL/GenBank/DDBJ databases">
        <authorList>
            <person name="Nowell W R."/>
        </authorList>
    </citation>
    <scope>NUCLEOTIDE SEQUENCE</scope>
</reference>
<proteinExistence type="predicted"/>
<evidence type="ECO:0000256" key="1">
    <source>
        <dbReference type="SAM" id="MobiDB-lite"/>
    </source>
</evidence>
<comment type="caution">
    <text evidence="2">The sequence shown here is derived from an EMBL/GenBank/DDBJ whole genome shotgun (WGS) entry which is preliminary data.</text>
</comment>
<evidence type="ECO:0000313" key="2">
    <source>
        <dbReference type="EMBL" id="CAF1076313.1"/>
    </source>
</evidence>
<dbReference type="EMBL" id="CAJNOQ010004844">
    <property type="protein sequence ID" value="CAF1076313.1"/>
    <property type="molecule type" value="Genomic_DNA"/>
</dbReference>
<feature type="compositionally biased region" description="Low complexity" evidence="1">
    <location>
        <begin position="43"/>
        <end position="54"/>
    </location>
</feature>
<dbReference type="AlphaFoldDB" id="A0A814MAK9"/>
<feature type="compositionally biased region" description="Pro residues" evidence="1">
    <location>
        <begin position="527"/>
        <end position="536"/>
    </location>
</feature>
<dbReference type="Proteomes" id="UP000681722">
    <property type="component" value="Unassembled WGS sequence"/>
</dbReference>
<gene>
    <name evidence="2" type="ORF">GPM918_LOCUS17538</name>
    <name evidence="3" type="ORF">SRO942_LOCUS17536</name>
</gene>
<feature type="compositionally biased region" description="Polar residues" evidence="1">
    <location>
        <begin position="303"/>
        <end position="316"/>
    </location>
</feature>
<feature type="region of interest" description="Disordered" evidence="1">
    <location>
        <begin position="1"/>
        <end position="64"/>
    </location>
</feature>
<name>A0A814MAK9_9BILA</name>
<feature type="compositionally biased region" description="Low complexity" evidence="1">
    <location>
        <begin position="502"/>
        <end position="526"/>
    </location>
</feature>
<feature type="compositionally biased region" description="Low complexity" evidence="1">
    <location>
        <begin position="537"/>
        <end position="557"/>
    </location>
</feature>
<feature type="region of interest" description="Disordered" evidence="1">
    <location>
        <begin position="620"/>
        <end position="722"/>
    </location>
</feature>
<keyword evidence="4" id="KW-1185">Reference proteome</keyword>
<dbReference type="OrthoDB" id="10072261at2759"/>
<dbReference type="Gene3D" id="1.10.238.10">
    <property type="entry name" value="EF-hand"/>
    <property type="match status" value="1"/>
</dbReference>